<protein>
    <recommendedName>
        <fullName evidence="5">CRISPR type III-B/RAMP module-associated protein Cmr5</fullName>
    </recommendedName>
</protein>
<evidence type="ECO:0000313" key="7">
    <source>
        <dbReference type="Proteomes" id="UP000236910"/>
    </source>
</evidence>
<gene>
    <name evidence="6" type="primary">cmr5</name>
    <name evidence="6" type="ORF">C0175_06040</name>
</gene>
<evidence type="ECO:0000256" key="1">
    <source>
        <dbReference type="ARBA" id="ARBA00004496"/>
    </source>
</evidence>
<evidence type="ECO:0000256" key="5">
    <source>
        <dbReference type="ARBA" id="ARBA00030001"/>
    </source>
</evidence>
<reference evidence="6 7" key="1">
    <citation type="submission" date="2018-01" db="EMBL/GenBank/DDBJ databases">
        <title>Metagenomic assembled genomes from two thermal pools in the Uzon Caldera, Kamchatka, Russia.</title>
        <authorList>
            <person name="Wilkins L."/>
            <person name="Ettinger C."/>
        </authorList>
    </citation>
    <scope>NUCLEOTIDE SEQUENCE [LARGE SCALE GENOMIC DNA]</scope>
    <source>
        <strain evidence="6">ARK-10</strain>
    </source>
</reference>
<dbReference type="NCBIfam" id="TIGR01881">
    <property type="entry name" value="cas_Cmr5"/>
    <property type="match status" value="1"/>
</dbReference>
<dbReference type="SUPFAM" id="SSF158568">
    <property type="entry name" value="AF1862-like"/>
    <property type="match status" value="1"/>
</dbReference>
<dbReference type="EMBL" id="PNIX01000347">
    <property type="protein sequence ID" value="PMP81108.1"/>
    <property type="molecule type" value="Genomic_DNA"/>
</dbReference>
<dbReference type="InterPro" id="IPR023101">
    <property type="entry name" value="AF1862-like_dom_sf"/>
</dbReference>
<name>A0A2J6X437_9BACT</name>
<keyword evidence="4" id="KW-0051">Antiviral defense</keyword>
<accession>A0A2J6X437</accession>
<dbReference type="GO" id="GO:0051607">
    <property type="term" value="P:defense response to virus"/>
    <property type="evidence" value="ECO:0007669"/>
    <property type="project" value="UniProtKB-KW"/>
</dbReference>
<comment type="subcellular location">
    <subcellularLocation>
        <location evidence="1">Cytoplasm</location>
    </subcellularLocation>
</comment>
<dbReference type="AlphaFoldDB" id="A0A2J6X437"/>
<comment type="caution">
    <text evidence="6">The sequence shown here is derived from an EMBL/GenBank/DDBJ whole genome shotgun (WGS) entry which is preliminary data.</text>
</comment>
<dbReference type="Gene3D" id="1.10.520.30">
    <property type="entry name" value="AF1862-like domain"/>
    <property type="match status" value="1"/>
</dbReference>
<keyword evidence="3" id="KW-0963">Cytoplasm</keyword>
<evidence type="ECO:0000313" key="6">
    <source>
        <dbReference type="EMBL" id="PMP81108.1"/>
    </source>
</evidence>
<comment type="similarity">
    <text evidence="2">Belongs to the CRISPR system Cmr5 family.</text>
</comment>
<sequence>MTDYELETAKRSLGYAQRGVQSCGDKYKNLCKSFGSMVMSNGLAQAVSFCESKAEKHHLELIKNIEDELKYLKYNPNGNSLSEKLLNMKLTDYINFQRRLMITLKWLRRYVDIVGD</sequence>
<evidence type="ECO:0000256" key="3">
    <source>
        <dbReference type="ARBA" id="ARBA00022490"/>
    </source>
</evidence>
<evidence type="ECO:0000256" key="2">
    <source>
        <dbReference type="ARBA" id="ARBA00006161"/>
    </source>
</evidence>
<dbReference type="Pfam" id="PF09701">
    <property type="entry name" value="Cas_Cmr5"/>
    <property type="match status" value="1"/>
</dbReference>
<evidence type="ECO:0000256" key="4">
    <source>
        <dbReference type="ARBA" id="ARBA00023118"/>
    </source>
</evidence>
<organism evidence="6 7">
    <name type="scientific">Caldisericum exile</name>
    <dbReference type="NCBI Taxonomy" id="693075"/>
    <lineage>
        <taxon>Bacteria</taxon>
        <taxon>Pseudomonadati</taxon>
        <taxon>Caldisericota/Cryosericota group</taxon>
        <taxon>Caldisericota</taxon>
        <taxon>Caldisericia</taxon>
        <taxon>Caldisericales</taxon>
        <taxon>Caldisericaceae</taxon>
        <taxon>Caldisericum</taxon>
    </lineage>
</organism>
<dbReference type="Proteomes" id="UP000236910">
    <property type="component" value="Unassembled WGS sequence"/>
</dbReference>
<dbReference type="GO" id="GO:0005737">
    <property type="term" value="C:cytoplasm"/>
    <property type="evidence" value="ECO:0007669"/>
    <property type="project" value="UniProtKB-SubCell"/>
</dbReference>
<proteinExistence type="inferred from homology"/>
<dbReference type="InterPro" id="IPR010160">
    <property type="entry name" value="CRISPR-assoc_prot_Cmr5"/>
</dbReference>